<protein>
    <submittedName>
        <fullName evidence="1">Uncharacterized protein</fullName>
    </submittedName>
</protein>
<dbReference type="AlphaFoldDB" id="A0AA94JP18"/>
<proteinExistence type="predicted"/>
<evidence type="ECO:0000313" key="1">
    <source>
        <dbReference type="EMBL" id="RVU88136.1"/>
    </source>
</evidence>
<dbReference type="Gene3D" id="3.90.930.1">
    <property type="match status" value="1"/>
</dbReference>
<accession>A0AA94JP18</accession>
<reference evidence="1" key="1">
    <citation type="submission" date="2018-12" db="EMBL/GenBank/DDBJ databases">
        <title>Draft genome sequence of Flaovobacterium columnare BGFS27 isolated from channel catfish in Alabama.</title>
        <authorList>
            <person name="Cai W."/>
            <person name="Arias C."/>
        </authorList>
    </citation>
    <scope>NUCLEOTIDE SEQUENCE [LARGE SCALE GENOMIC DNA]</scope>
    <source>
        <strain evidence="1">BGFS27</strain>
    </source>
</reference>
<sequence>MRPFLLLLVLFLETCTAQKKTDTIKNITMEPIVTKDFEKFNQNEYPFLEEEQPEVYRGFDQEKNYIVIVKANAGISYIKNFNNSYFAVSKIFYSNGNIKRKGIAFNNSFCKATWYEFSEDGKLIKETNYDAPYKFTFEQVLQFCEKEKIPLTRGPITGGIHTEIARGMDNALKKNVWYVSWFKQSDLIETFVLDAETGKVIDKKYSEYINN</sequence>
<name>A0AA94JP18_9FLAO</name>
<dbReference type="EMBL" id="RWGX01000004">
    <property type="protein sequence ID" value="RVU88136.1"/>
    <property type="molecule type" value="Genomic_DNA"/>
</dbReference>
<organism evidence="1">
    <name type="scientific">Flavobacterium columnare</name>
    <dbReference type="NCBI Taxonomy" id="996"/>
    <lineage>
        <taxon>Bacteria</taxon>
        <taxon>Pseudomonadati</taxon>
        <taxon>Bacteroidota</taxon>
        <taxon>Flavobacteriia</taxon>
        <taxon>Flavobacteriales</taxon>
        <taxon>Flavobacteriaceae</taxon>
        <taxon>Flavobacterium</taxon>
    </lineage>
</organism>
<comment type="caution">
    <text evidence="1">The sequence shown here is derived from an EMBL/GenBank/DDBJ whole genome shotgun (WGS) entry which is preliminary data.</text>
</comment>
<gene>
    <name evidence="1" type="ORF">EJB19_07995</name>
</gene>
<dbReference type="RefSeq" id="WP_127822052.1">
    <property type="nucleotide sequence ID" value="NZ_RWGX02000016.1"/>
</dbReference>